<dbReference type="OrthoDB" id="9803739at2"/>
<dbReference type="GeneID" id="93132681"/>
<dbReference type="InterPro" id="IPR018187">
    <property type="entry name" value="Asp/Glu_racemase_AS_1"/>
</dbReference>
<dbReference type="SUPFAM" id="SSF53681">
    <property type="entry name" value="Aspartate/glutamate racemase"/>
    <property type="match status" value="4"/>
</dbReference>
<name>A0A7T7UY37_9FLAO</name>
<dbReference type="KEGG" id="egm:AYC65_07185"/>
<dbReference type="EMBL" id="CP067018">
    <property type="protein sequence ID" value="QQN58278.1"/>
    <property type="molecule type" value="Genomic_DNA"/>
</dbReference>
<dbReference type="PROSITE" id="PS00924">
    <property type="entry name" value="ASP_GLU_RACEMASE_2"/>
    <property type="match status" value="1"/>
</dbReference>
<keyword evidence="2" id="KW-0413">Isomerase</keyword>
<evidence type="ECO:0000313" key="4">
    <source>
        <dbReference type="Proteomes" id="UP000595426"/>
    </source>
</evidence>
<dbReference type="GO" id="GO:0047661">
    <property type="term" value="F:amino-acid racemase activity"/>
    <property type="evidence" value="ECO:0007669"/>
    <property type="project" value="InterPro"/>
</dbReference>
<dbReference type="InterPro" id="IPR001920">
    <property type="entry name" value="Asp/Glu_race"/>
</dbReference>
<keyword evidence="4" id="KW-1185">Reference proteome</keyword>
<sequence length="476" mass="53589">MKKIAVIGGLGTLSGGDLFFKLLKNKEVLKNQLDYQFYFEQYPYNQMNLPLYNEEDIKSRKYYTYTVCKNFENKNVSGILLPCFASHSFLEELQKEIPIPIINIFDAVLEYLKVRYNPGARIGILTSNYVKELQMLHQYFQDYELIFPENQDTLMNAIYGDLGIKNGYMEGLSLEYVSEVCDELMQKGCELILPSITEISVITEQLWKRGFPVVDVNQVYADYALKTDTNKPVKPFKLGIMGGVGPSATVDFMNKIIQNTPATKDQDHIKMVVEQNPQIPDRTANIVWNETDPTIAMFSTCKRLEAEGADAIAIPCNTAHAFVKNIQEHLNIPILNMLTSTTEYILNKFGKNIKVGLLATSGTIQSKVYTDVLYEYGFNVVIPDEEHQKCVMESIYGEYGVKAGYETGVCKENILKSAGYLISQGAEVIILGCTELPLLFPNESEIRYDDNMISLIDPTLVLAKKIVALAVGTSDS</sequence>
<dbReference type="Pfam" id="PF01177">
    <property type="entry name" value="Asp_Glu_race"/>
    <property type="match status" value="2"/>
</dbReference>
<dbReference type="AlphaFoldDB" id="A0A7T7UY37"/>
<dbReference type="PROSITE" id="PS00923">
    <property type="entry name" value="ASP_GLU_RACEMASE_1"/>
    <property type="match status" value="1"/>
</dbReference>
<dbReference type="InterPro" id="IPR033134">
    <property type="entry name" value="Asp/Glu_racemase_AS_2"/>
</dbReference>
<dbReference type="Gene3D" id="3.40.50.1860">
    <property type="match status" value="4"/>
</dbReference>
<dbReference type="NCBIfam" id="TIGR00035">
    <property type="entry name" value="asp_race"/>
    <property type="match status" value="1"/>
</dbReference>
<dbReference type="RefSeq" id="WP_052114602.1">
    <property type="nucleotide sequence ID" value="NZ_CBCSDR010000001.1"/>
</dbReference>
<accession>A0A7T7UY37</accession>
<evidence type="ECO:0000256" key="2">
    <source>
        <dbReference type="ARBA" id="ARBA00023235"/>
    </source>
</evidence>
<dbReference type="PANTHER" id="PTHR21198:SF7">
    <property type="entry name" value="ASPARTATE-GLUTAMATE RACEMASE FAMILY"/>
    <property type="match status" value="1"/>
</dbReference>
<proteinExistence type="inferred from homology"/>
<dbReference type="InterPro" id="IPR004380">
    <property type="entry name" value="Asp_race"/>
</dbReference>
<evidence type="ECO:0000256" key="1">
    <source>
        <dbReference type="ARBA" id="ARBA00007847"/>
    </source>
</evidence>
<dbReference type="InterPro" id="IPR015942">
    <property type="entry name" value="Asp/Glu/hydantoin_racemase"/>
</dbReference>
<organism evidence="3 4">
    <name type="scientific">Elizabethkingia bruuniana</name>
    <dbReference type="NCBI Taxonomy" id="1756149"/>
    <lineage>
        <taxon>Bacteria</taxon>
        <taxon>Pseudomonadati</taxon>
        <taxon>Bacteroidota</taxon>
        <taxon>Flavobacteriia</taxon>
        <taxon>Flavobacteriales</taxon>
        <taxon>Weeksellaceae</taxon>
        <taxon>Elizabethkingia</taxon>
    </lineage>
</organism>
<gene>
    <name evidence="3" type="ORF">I6H88_17885</name>
</gene>
<dbReference type="Proteomes" id="UP000595426">
    <property type="component" value="Chromosome"/>
</dbReference>
<protein>
    <submittedName>
        <fullName evidence="3">Aspartate/glutamate racemase family protein</fullName>
    </submittedName>
</protein>
<reference evidence="3 4" key="1">
    <citation type="submission" date="2020-12" db="EMBL/GenBank/DDBJ databases">
        <title>FDA dAtabase for Regulatory Grade micrObial Sequences (FDA-ARGOS): Supporting development and validation of Infectious Disease Dx tests.</title>
        <authorList>
            <person name="Kerrigan L."/>
            <person name="Long C."/>
            <person name="Tallon L."/>
            <person name="Sadzewicz L."/>
            <person name="Zhao X."/>
            <person name="Boylan J."/>
            <person name="Ott S."/>
            <person name="Bowen H."/>
            <person name="Vavikolanu K."/>
            <person name="Mehta A."/>
            <person name="Aluvathingal J."/>
            <person name="Nadendla S."/>
            <person name="Yan Y."/>
            <person name="Sichtig H."/>
        </authorList>
    </citation>
    <scope>NUCLEOTIDE SEQUENCE [LARGE SCALE GENOMIC DNA]</scope>
    <source>
        <strain evidence="3 4">FDAARGOS_1031</strain>
    </source>
</reference>
<comment type="similarity">
    <text evidence="1">Belongs to the aspartate/glutamate racemases family.</text>
</comment>
<dbReference type="PANTHER" id="PTHR21198">
    <property type="entry name" value="GLUTAMATE RACEMASE"/>
    <property type="match status" value="1"/>
</dbReference>
<evidence type="ECO:0000313" key="3">
    <source>
        <dbReference type="EMBL" id="QQN58278.1"/>
    </source>
</evidence>